<gene>
    <name evidence="1" type="ORF">ONZ43_g5938</name>
</gene>
<evidence type="ECO:0000313" key="2">
    <source>
        <dbReference type="Proteomes" id="UP001153334"/>
    </source>
</evidence>
<evidence type="ECO:0000313" key="1">
    <source>
        <dbReference type="EMBL" id="KAJ8110188.1"/>
    </source>
</evidence>
<protein>
    <submittedName>
        <fullName evidence="1">Uncharacterized protein</fullName>
    </submittedName>
</protein>
<name>A0ACC2I5F3_9PEZI</name>
<proteinExistence type="predicted"/>
<keyword evidence="2" id="KW-1185">Reference proteome</keyword>
<comment type="caution">
    <text evidence="1">The sequence shown here is derived from an EMBL/GenBank/DDBJ whole genome shotgun (WGS) entry which is preliminary data.</text>
</comment>
<accession>A0ACC2I5F3</accession>
<reference evidence="1" key="1">
    <citation type="submission" date="2022-11" db="EMBL/GenBank/DDBJ databases">
        <title>Genome Sequence of Nemania bipapillata.</title>
        <authorList>
            <person name="Buettner E."/>
        </authorList>
    </citation>
    <scope>NUCLEOTIDE SEQUENCE</scope>
    <source>
        <strain evidence="1">CP14</strain>
    </source>
</reference>
<dbReference type="EMBL" id="JAPESX010001969">
    <property type="protein sequence ID" value="KAJ8110188.1"/>
    <property type="molecule type" value="Genomic_DNA"/>
</dbReference>
<organism evidence="1 2">
    <name type="scientific">Nemania bipapillata</name>
    <dbReference type="NCBI Taxonomy" id="110536"/>
    <lineage>
        <taxon>Eukaryota</taxon>
        <taxon>Fungi</taxon>
        <taxon>Dikarya</taxon>
        <taxon>Ascomycota</taxon>
        <taxon>Pezizomycotina</taxon>
        <taxon>Sordariomycetes</taxon>
        <taxon>Xylariomycetidae</taxon>
        <taxon>Xylariales</taxon>
        <taxon>Xylariaceae</taxon>
        <taxon>Nemania</taxon>
    </lineage>
</organism>
<sequence>MASTEETIPSSMETTGSTRTTSRPLTPIMETESGPEDSTTIFHPDADLKVIVRSPNDNIAIYMGCASALACASPIWRSMLYHNAAHARDVKDETKRDQTQSMELKGDPEAIALLFRIIHYDFSHVPKKPTLDHLFELGKSACQYNCTHILYPWACQWTSQLANFVAEADCYSECHKALYVAWTFGELKLYRDMADVLIISAKKDLSGKVVNVTGQPLEDMLMPRDLLETIIDTRASTIAKIIDTVQTPIRALMQGGHGGYCRIGRDTEACEIMILGSVISALTNAGLYPVPEPEKFTDSIVNLKDKLDKVKTIPYVGKDWMPHMSHDNCSLGFRDAVMTCLKEMTFHAVSWMSNQAEICGIEAAVELQEWRQISNEPSPKCLEEHDLEFHPEKQAEQTLENASVGSAQEENLESQP</sequence>
<dbReference type="Proteomes" id="UP001153334">
    <property type="component" value="Unassembled WGS sequence"/>
</dbReference>